<dbReference type="AlphaFoldDB" id="A0AAU7ARG4"/>
<dbReference type="PROSITE" id="PS51677">
    <property type="entry name" value="NODB"/>
    <property type="match status" value="1"/>
</dbReference>
<protein>
    <recommendedName>
        <fullName evidence="3">NodB homology domain-containing protein</fullName>
    </recommendedName>
</protein>
<dbReference type="GO" id="GO:0016810">
    <property type="term" value="F:hydrolase activity, acting on carbon-nitrogen (but not peptide) bonds"/>
    <property type="evidence" value="ECO:0007669"/>
    <property type="project" value="InterPro"/>
</dbReference>
<dbReference type="GO" id="GO:0046872">
    <property type="term" value="F:metal ion binding"/>
    <property type="evidence" value="ECO:0007669"/>
    <property type="project" value="UniProtKB-KW"/>
</dbReference>
<dbReference type="PROSITE" id="PS51318">
    <property type="entry name" value="TAT"/>
    <property type="match status" value="1"/>
</dbReference>
<gene>
    <name evidence="4" type="ORF">DSM112329_01033</name>
</gene>
<dbReference type="RefSeq" id="WP_354700746.1">
    <property type="nucleotide sequence ID" value="NZ_CP114014.1"/>
</dbReference>
<dbReference type="Gene3D" id="3.20.20.370">
    <property type="entry name" value="Glycoside hydrolase/deacetylase"/>
    <property type="match status" value="1"/>
</dbReference>
<keyword evidence="2" id="KW-0378">Hydrolase</keyword>
<dbReference type="KEGG" id="parq:DSM112329_01033"/>
<feature type="domain" description="NodB homology" evidence="3">
    <location>
        <begin position="82"/>
        <end position="261"/>
    </location>
</feature>
<keyword evidence="1" id="KW-0479">Metal-binding</keyword>
<proteinExistence type="predicted"/>
<dbReference type="PANTHER" id="PTHR10587:SF133">
    <property type="entry name" value="CHITIN DEACETYLASE 1-RELATED"/>
    <property type="match status" value="1"/>
</dbReference>
<evidence type="ECO:0000256" key="2">
    <source>
        <dbReference type="ARBA" id="ARBA00022801"/>
    </source>
</evidence>
<dbReference type="EMBL" id="CP114014">
    <property type="protein sequence ID" value="XAY04203.1"/>
    <property type="molecule type" value="Genomic_DNA"/>
</dbReference>
<accession>A0AAU7ARG4</accession>
<dbReference type="CDD" id="cd10917">
    <property type="entry name" value="CE4_NodB_like_6s_7s"/>
    <property type="match status" value="1"/>
</dbReference>
<reference evidence="4" key="1">
    <citation type="submission" date="2022-12" db="EMBL/GenBank/DDBJ databases">
        <title>Paraconexibacter alkalitolerans sp. nov. and Baekduia alba sp. nov., isolated from soil and emended description of the genera Paraconexibacter (Chun et al., 2020) and Baekduia (An et al., 2020).</title>
        <authorList>
            <person name="Vieira S."/>
            <person name="Huber K.J."/>
            <person name="Geppert A."/>
            <person name="Wolf J."/>
            <person name="Neumann-Schaal M."/>
            <person name="Muesken M."/>
            <person name="Overmann J."/>
        </authorList>
    </citation>
    <scope>NUCLEOTIDE SEQUENCE</scope>
    <source>
        <strain evidence="4">AEG42_29</strain>
    </source>
</reference>
<dbReference type="GO" id="GO:0005975">
    <property type="term" value="P:carbohydrate metabolic process"/>
    <property type="evidence" value="ECO:0007669"/>
    <property type="project" value="InterPro"/>
</dbReference>
<dbReference type="PANTHER" id="PTHR10587">
    <property type="entry name" value="GLYCOSYL TRANSFERASE-RELATED"/>
    <property type="match status" value="1"/>
</dbReference>
<dbReference type="GO" id="GO:0016020">
    <property type="term" value="C:membrane"/>
    <property type="evidence" value="ECO:0007669"/>
    <property type="project" value="TreeGrafter"/>
</dbReference>
<name>A0AAU7ARG4_9ACTN</name>
<sequence>MSSPPPRRAALVAAVALTAALLLLVIAVGALPGTGPVPARAAADSTGPALRATGALPVAPPFTGCQFKGDSRPRRHGPASGRRIALTFDDGPSPYTPKILDILRKERVPATFFVQGDHVAGSEAVLRRMLAEGHMIGSHSFTHPYLTRSTTDIGREIRMTQDVIKAATGGFVPCLLRPPFGAVNQRVIDELKAQRLANIIWTVNPADYRNPGSAAIKRTILAGTAPGAIIIDHDGGGNRSQTVKAMPGVIKALKARGYRFVTVTDLLGLRTTG</sequence>
<evidence type="ECO:0000256" key="1">
    <source>
        <dbReference type="ARBA" id="ARBA00022723"/>
    </source>
</evidence>
<dbReference type="SUPFAM" id="SSF88713">
    <property type="entry name" value="Glycoside hydrolase/deacetylase"/>
    <property type="match status" value="1"/>
</dbReference>
<evidence type="ECO:0000313" key="4">
    <source>
        <dbReference type="EMBL" id="XAY04203.1"/>
    </source>
</evidence>
<dbReference type="InterPro" id="IPR011330">
    <property type="entry name" value="Glyco_hydro/deAcase_b/a-brl"/>
</dbReference>
<dbReference type="Pfam" id="PF01522">
    <property type="entry name" value="Polysacc_deac_1"/>
    <property type="match status" value="1"/>
</dbReference>
<dbReference type="InterPro" id="IPR006311">
    <property type="entry name" value="TAT_signal"/>
</dbReference>
<organism evidence="4">
    <name type="scientific">Paraconexibacter sp. AEG42_29</name>
    <dbReference type="NCBI Taxonomy" id="2997339"/>
    <lineage>
        <taxon>Bacteria</taxon>
        <taxon>Bacillati</taxon>
        <taxon>Actinomycetota</taxon>
        <taxon>Thermoleophilia</taxon>
        <taxon>Solirubrobacterales</taxon>
        <taxon>Paraconexibacteraceae</taxon>
        <taxon>Paraconexibacter</taxon>
    </lineage>
</organism>
<evidence type="ECO:0000259" key="3">
    <source>
        <dbReference type="PROSITE" id="PS51677"/>
    </source>
</evidence>
<dbReference type="InterPro" id="IPR050248">
    <property type="entry name" value="Polysacc_deacetylase_ArnD"/>
</dbReference>
<dbReference type="InterPro" id="IPR002509">
    <property type="entry name" value="NODB_dom"/>
</dbReference>